<protein>
    <submittedName>
        <fullName evidence="1">Uncharacterized protein</fullName>
    </submittedName>
</protein>
<name>A0ABM9VD81_9HYPH</name>
<evidence type="ECO:0000313" key="1">
    <source>
        <dbReference type="EMBL" id="CUX20300.1"/>
    </source>
</evidence>
<reference evidence="1 2" key="1">
    <citation type="submission" date="2016-01" db="EMBL/GenBank/DDBJ databases">
        <authorList>
            <person name="Regsiter A."/>
            <person name="william w."/>
        </authorList>
    </citation>
    <scope>NUCLEOTIDE SEQUENCE [LARGE SCALE GENOMIC DNA]</scope>
    <source>
        <strain evidence="1 2">CFBP 6927</strain>
    </source>
</reference>
<sequence length="28" mass="2995">MPPLILGIAEKAILTKLCITTKVVESVI</sequence>
<organism evidence="1 2">
    <name type="scientific">Agrobacterium genomosp. 13 str. CFBP 6927</name>
    <dbReference type="NCBI Taxonomy" id="1183428"/>
    <lineage>
        <taxon>Bacteria</taxon>
        <taxon>Pseudomonadati</taxon>
        <taxon>Pseudomonadota</taxon>
        <taxon>Alphaproteobacteria</taxon>
        <taxon>Hyphomicrobiales</taxon>
        <taxon>Rhizobiaceae</taxon>
        <taxon>Rhizobium/Agrobacterium group</taxon>
        <taxon>Agrobacterium</taxon>
        <taxon>Agrobacterium tumefaciens complex</taxon>
    </lineage>
</organism>
<evidence type="ECO:0000313" key="2">
    <source>
        <dbReference type="Proteomes" id="UP000191812"/>
    </source>
</evidence>
<dbReference type="Proteomes" id="UP000191812">
    <property type="component" value="Unassembled WGS sequence"/>
</dbReference>
<comment type="caution">
    <text evidence="1">The sequence shown here is derived from an EMBL/GenBank/DDBJ whole genome shotgun (WGS) entry which is preliminary data.</text>
</comment>
<proteinExistence type="predicted"/>
<keyword evidence="2" id="KW-1185">Reference proteome</keyword>
<gene>
    <name evidence="1" type="ORF">AGR13a_Cc210073</name>
</gene>
<dbReference type="EMBL" id="FBWH01000014">
    <property type="protein sequence ID" value="CUX20300.1"/>
    <property type="molecule type" value="Genomic_DNA"/>
</dbReference>
<accession>A0ABM9VD81</accession>